<dbReference type="HOGENOM" id="CLU_2441089_0_0_1"/>
<organism evidence="2 3">
    <name type="scientific">Collybiopsis luxurians FD-317 M1</name>
    <dbReference type="NCBI Taxonomy" id="944289"/>
    <lineage>
        <taxon>Eukaryota</taxon>
        <taxon>Fungi</taxon>
        <taxon>Dikarya</taxon>
        <taxon>Basidiomycota</taxon>
        <taxon>Agaricomycotina</taxon>
        <taxon>Agaricomycetes</taxon>
        <taxon>Agaricomycetidae</taxon>
        <taxon>Agaricales</taxon>
        <taxon>Marasmiineae</taxon>
        <taxon>Omphalotaceae</taxon>
        <taxon>Collybiopsis</taxon>
        <taxon>Collybiopsis luxurians</taxon>
    </lineage>
</organism>
<dbReference type="AlphaFoldDB" id="A0A0D0B475"/>
<feature type="signal peptide" evidence="1">
    <location>
        <begin position="1"/>
        <end position="23"/>
    </location>
</feature>
<gene>
    <name evidence="2" type="ORF">GYMLUDRAFT_704806</name>
</gene>
<keyword evidence="3" id="KW-1185">Reference proteome</keyword>
<evidence type="ECO:0000256" key="1">
    <source>
        <dbReference type="SAM" id="SignalP"/>
    </source>
</evidence>
<evidence type="ECO:0000313" key="2">
    <source>
        <dbReference type="EMBL" id="KIK58045.1"/>
    </source>
</evidence>
<protein>
    <submittedName>
        <fullName evidence="2">Uncharacterized protein</fullName>
    </submittedName>
</protein>
<accession>A0A0D0B475</accession>
<keyword evidence="1" id="KW-0732">Signal</keyword>
<proteinExistence type="predicted"/>
<name>A0A0D0B475_9AGAR</name>
<feature type="chain" id="PRO_5002224435" evidence="1">
    <location>
        <begin position="24"/>
        <end position="90"/>
    </location>
</feature>
<sequence>MLSCLSIYLLPLLLFFFASFAQGKLFRKDTLVGGWQSLVRGEEMFHTYLTDICNEIYEIDSRFFGMWEDSRIFSRYLCFPGKATEFRCQR</sequence>
<dbReference type="Proteomes" id="UP000053593">
    <property type="component" value="Unassembled WGS sequence"/>
</dbReference>
<reference evidence="2 3" key="1">
    <citation type="submission" date="2014-04" db="EMBL/GenBank/DDBJ databases">
        <title>Evolutionary Origins and Diversification of the Mycorrhizal Mutualists.</title>
        <authorList>
            <consortium name="DOE Joint Genome Institute"/>
            <consortium name="Mycorrhizal Genomics Consortium"/>
            <person name="Kohler A."/>
            <person name="Kuo A."/>
            <person name="Nagy L.G."/>
            <person name="Floudas D."/>
            <person name="Copeland A."/>
            <person name="Barry K.W."/>
            <person name="Cichocki N."/>
            <person name="Veneault-Fourrey C."/>
            <person name="LaButti K."/>
            <person name="Lindquist E.A."/>
            <person name="Lipzen A."/>
            <person name="Lundell T."/>
            <person name="Morin E."/>
            <person name="Murat C."/>
            <person name="Riley R."/>
            <person name="Ohm R."/>
            <person name="Sun H."/>
            <person name="Tunlid A."/>
            <person name="Henrissat B."/>
            <person name="Grigoriev I.V."/>
            <person name="Hibbett D.S."/>
            <person name="Martin F."/>
        </authorList>
    </citation>
    <scope>NUCLEOTIDE SEQUENCE [LARGE SCALE GENOMIC DNA]</scope>
    <source>
        <strain evidence="2 3">FD-317 M1</strain>
    </source>
</reference>
<evidence type="ECO:0000313" key="3">
    <source>
        <dbReference type="Proteomes" id="UP000053593"/>
    </source>
</evidence>
<dbReference type="EMBL" id="KN834787">
    <property type="protein sequence ID" value="KIK58045.1"/>
    <property type="molecule type" value="Genomic_DNA"/>
</dbReference>